<dbReference type="OrthoDB" id="2019917at2759"/>
<comment type="caution">
    <text evidence="1">The sequence shown here is derived from an EMBL/GenBank/DDBJ whole genome shotgun (WGS) entry which is preliminary data.</text>
</comment>
<gene>
    <name evidence="1" type="ORF">GWK47_022608</name>
</gene>
<evidence type="ECO:0000313" key="2">
    <source>
        <dbReference type="Proteomes" id="UP000770661"/>
    </source>
</evidence>
<reference evidence="1" key="1">
    <citation type="submission" date="2020-07" db="EMBL/GenBank/DDBJ databases">
        <title>The High-quality genome of the commercially important snow crab, Chionoecetes opilio.</title>
        <authorList>
            <person name="Jeong J.-H."/>
            <person name="Ryu S."/>
        </authorList>
    </citation>
    <scope>NUCLEOTIDE SEQUENCE</scope>
    <source>
        <strain evidence="1">MADBK_172401_WGS</strain>
        <tissue evidence="1">Digestive gland</tissue>
    </source>
</reference>
<name>A0A8J5BUQ3_CHIOP</name>
<accession>A0A8J5BUQ3</accession>
<protein>
    <submittedName>
        <fullName evidence="1">Uncharacterized protein</fullName>
    </submittedName>
</protein>
<sequence length="151" mass="16926">MMLSVGSFIRCWMYCRGAGPGQGTLALPIDLKEDIQVEKKIRLGELLYGWKWHRESIRKFHQAVEASGANPESLLHLALEHWAQGSIPDTVAILHFGMSKILCEVSEQSAWWTAVRDKLVASEQPYHAYLAALLCRGVHATWKVGSPEQGQ</sequence>
<keyword evidence="2" id="KW-1185">Reference proteome</keyword>
<dbReference type="AlphaFoldDB" id="A0A8J5BUQ3"/>
<organism evidence="1 2">
    <name type="scientific">Chionoecetes opilio</name>
    <name type="common">Atlantic snow crab</name>
    <name type="synonym">Cancer opilio</name>
    <dbReference type="NCBI Taxonomy" id="41210"/>
    <lineage>
        <taxon>Eukaryota</taxon>
        <taxon>Metazoa</taxon>
        <taxon>Ecdysozoa</taxon>
        <taxon>Arthropoda</taxon>
        <taxon>Crustacea</taxon>
        <taxon>Multicrustacea</taxon>
        <taxon>Malacostraca</taxon>
        <taxon>Eumalacostraca</taxon>
        <taxon>Eucarida</taxon>
        <taxon>Decapoda</taxon>
        <taxon>Pleocyemata</taxon>
        <taxon>Brachyura</taxon>
        <taxon>Eubrachyura</taxon>
        <taxon>Majoidea</taxon>
        <taxon>Majidae</taxon>
        <taxon>Chionoecetes</taxon>
    </lineage>
</organism>
<proteinExistence type="predicted"/>
<dbReference type="EMBL" id="JACEEZ010024117">
    <property type="protein sequence ID" value="KAG0710538.1"/>
    <property type="molecule type" value="Genomic_DNA"/>
</dbReference>
<evidence type="ECO:0000313" key="1">
    <source>
        <dbReference type="EMBL" id="KAG0710538.1"/>
    </source>
</evidence>
<dbReference type="Proteomes" id="UP000770661">
    <property type="component" value="Unassembled WGS sequence"/>
</dbReference>